<dbReference type="PANTHER" id="PTHR23028">
    <property type="entry name" value="ACETYLTRANSFERASE"/>
    <property type="match status" value="1"/>
</dbReference>
<keyword evidence="1" id="KW-1133">Transmembrane helix</keyword>
<keyword evidence="4" id="KW-1185">Reference proteome</keyword>
<feature type="transmembrane region" description="Helical" evidence="1">
    <location>
        <begin position="65"/>
        <end position="86"/>
    </location>
</feature>
<accession>A0ABT3SYM1</accession>
<feature type="transmembrane region" description="Helical" evidence="1">
    <location>
        <begin position="301"/>
        <end position="319"/>
    </location>
</feature>
<feature type="transmembrane region" description="Helical" evidence="1">
    <location>
        <begin position="176"/>
        <end position="195"/>
    </location>
</feature>
<keyword evidence="3" id="KW-0012">Acyltransferase</keyword>
<feature type="transmembrane region" description="Helical" evidence="1">
    <location>
        <begin position="106"/>
        <end position="139"/>
    </location>
</feature>
<dbReference type="RefSeq" id="WP_279253417.1">
    <property type="nucleotide sequence ID" value="NZ_SHNP01000005.1"/>
</dbReference>
<evidence type="ECO:0000259" key="2">
    <source>
        <dbReference type="Pfam" id="PF01757"/>
    </source>
</evidence>
<sequence>MLGSFRYLLALLVTLSHLWSSMAGWSGVAAVFGFYVISGYLMTSVINRIYGFTLPGLGRYALNRFLRIFPTYWIVLLLALCIVAAIPREAFLTNYKLSMPLSVTDWLANVFIIGLLDGPYKVLVPPAWTLDIEIFFYVLMGLGLSRSRSVVLIWFGGSLLYTLWLLFNGAEFVDRYASYAAASLPFSAGAMVYMYRSALARFLCLPLPISAGLFLLGLIASRLGWLGDPLVAGFYIILICTVLLLISLNNLEARSFSHGWRKMDRLLGDLAYPIFLCHWQVAAVVLYFFWSGEKPDGGGLWLSSIVFIHAVAFAVYLGVDKRVNLVRDRVRGQH</sequence>
<keyword evidence="1" id="KW-0812">Transmembrane</keyword>
<dbReference type="PANTHER" id="PTHR23028:SF131">
    <property type="entry name" value="BLR2367 PROTEIN"/>
    <property type="match status" value="1"/>
</dbReference>
<evidence type="ECO:0000256" key="1">
    <source>
        <dbReference type="SAM" id="Phobius"/>
    </source>
</evidence>
<name>A0ABT3SYM1_9GAMM</name>
<evidence type="ECO:0000313" key="3">
    <source>
        <dbReference type="EMBL" id="MCX2974686.1"/>
    </source>
</evidence>
<feature type="transmembrane region" description="Helical" evidence="1">
    <location>
        <begin position="230"/>
        <end position="249"/>
    </location>
</feature>
<comment type="caution">
    <text evidence="3">The sequence shown here is derived from an EMBL/GenBank/DDBJ whole genome shotgun (WGS) entry which is preliminary data.</text>
</comment>
<feature type="transmembrane region" description="Helical" evidence="1">
    <location>
        <begin position="33"/>
        <end position="53"/>
    </location>
</feature>
<dbReference type="InterPro" id="IPR050879">
    <property type="entry name" value="Acyltransferase_3"/>
</dbReference>
<keyword evidence="1" id="KW-0472">Membrane</keyword>
<dbReference type="InterPro" id="IPR002656">
    <property type="entry name" value="Acyl_transf_3_dom"/>
</dbReference>
<organism evidence="3 4">
    <name type="scientific">Candidatus Seongchinamella marina</name>
    <dbReference type="NCBI Taxonomy" id="2518990"/>
    <lineage>
        <taxon>Bacteria</taxon>
        <taxon>Pseudomonadati</taxon>
        <taxon>Pseudomonadota</taxon>
        <taxon>Gammaproteobacteria</taxon>
        <taxon>Cellvibrionales</taxon>
        <taxon>Halieaceae</taxon>
        <taxon>Seongchinamella</taxon>
    </lineage>
</organism>
<dbReference type="EMBL" id="SHNP01000005">
    <property type="protein sequence ID" value="MCX2974686.1"/>
    <property type="molecule type" value="Genomic_DNA"/>
</dbReference>
<protein>
    <submittedName>
        <fullName evidence="3">Acyltransferase</fullName>
    </submittedName>
</protein>
<dbReference type="Proteomes" id="UP001143307">
    <property type="component" value="Unassembled WGS sequence"/>
</dbReference>
<proteinExistence type="predicted"/>
<gene>
    <name evidence="3" type="ORF">EYC87_13920</name>
</gene>
<dbReference type="GO" id="GO:0016746">
    <property type="term" value="F:acyltransferase activity"/>
    <property type="evidence" value="ECO:0007669"/>
    <property type="project" value="UniProtKB-KW"/>
</dbReference>
<feature type="transmembrane region" description="Helical" evidence="1">
    <location>
        <begin position="151"/>
        <end position="170"/>
    </location>
</feature>
<feature type="transmembrane region" description="Helical" evidence="1">
    <location>
        <begin position="270"/>
        <end position="289"/>
    </location>
</feature>
<reference evidence="3" key="1">
    <citation type="submission" date="2019-02" db="EMBL/GenBank/DDBJ databases">
        <authorList>
            <person name="Li S.-H."/>
        </authorList>
    </citation>
    <scope>NUCLEOTIDE SEQUENCE</scope>
    <source>
        <strain evidence="3">IMCC8485</strain>
    </source>
</reference>
<keyword evidence="3" id="KW-0808">Transferase</keyword>
<dbReference type="Pfam" id="PF01757">
    <property type="entry name" value="Acyl_transf_3"/>
    <property type="match status" value="1"/>
</dbReference>
<feature type="transmembrane region" description="Helical" evidence="1">
    <location>
        <begin position="202"/>
        <end position="224"/>
    </location>
</feature>
<feature type="domain" description="Acyltransferase 3" evidence="2">
    <location>
        <begin position="5"/>
        <end position="317"/>
    </location>
</feature>
<evidence type="ECO:0000313" key="4">
    <source>
        <dbReference type="Proteomes" id="UP001143307"/>
    </source>
</evidence>